<sequence>MESDERVNENLRLQFKALQEQQQKRLQRLMERKKEKEQEEQQQREGYSSTDAFGVEDQLHLLQPDSGSTSDIGKRLLEDENDQLHDQIRELKDENGRLHKLTQEKAFEIRHLRKKVEEGKLALAGTAGLAGDVAATKIVELSKKNRELTAELESERTKVKQLTNRVKGVEKELQNLAVNYTGKESGHVHTRTQMDDGALAESPELKALQEKLTAKNLKMTEYRNQIQAMKQELKVAQKVLINEVGEEVNISQLAASSGSWRGRAQQILVLQGRVRELESQLGQGKSPVSELSLEEEMMGVSVPKRVAAQEKNLFRIRTLEKDRKEALEKITAEYEALKKDNEDLKKKLEASKARNTVLSNEVKMLKMQMATILDKGKHDDELIDALLGQQKNMQEVLTRLSQHEQNNNDSQQMLNMQLNSEAQKQGSLVTQLKHMLAEREAKVKELEDEIKQLTLKNHYRKESSGKILGVQEFPSVLKSEKPSLDRSQSESGDQSWSGSRAVSKLGHELIQTQSPNGNIGASPRSSEVRVLQAQVTEYRTLCQAAEVERDRLMELVSVLQRRAEESNEKLMAAEKKLQEERRRCVFLERQAEKLKMDTAKNVVGTQKLSARGKAGQTLTVSRHSVNFSGKTDVSFAPADLPLETQIEELRTQLAIQLDENEAIKTSLKSTLKTKEDDLKLYHEMMGEVKQIFIQALRQHKQDRNGH</sequence>
<dbReference type="GO" id="GO:0034451">
    <property type="term" value="C:centriolar satellite"/>
    <property type="evidence" value="ECO:0000318"/>
    <property type="project" value="GO_Central"/>
</dbReference>
<feature type="compositionally biased region" description="Basic and acidic residues" evidence="2">
    <location>
        <begin position="479"/>
        <end position="488"/>
    </location>
</feature>
<dbReference type="PANTHER" id="PTHR31935">
    <property type="entry name" value="COILED-COIL DOMAIN-CONTAINING PROTEIN 13"/>
    <property type="match status" value="1"/>
</dbReference>
<dbReference type="GeneID" id="108718699"/>
<feature type="coiled-coil region" evidence="1">
    <location>
        <begin position="542"/>
        <end position="597"/>
    </location>
</feature>
<keyword evidence="3" id="KW-1185">Reference proteome</keyword>
<feature type="coiled-coil region" evidence="1">
    <location>
        <begin position="393"/>
        <end position="456"/>
    </location>
</feature>
<dbReference type="STRING" id="8355.A0A1L8FV03"/>
<evidence type="ECO:0000313" key="3">
    <source>
        <dbReference type="Proteomes" id="UP000186698"/>
    </source>
</evidence>
<keyword evidence="1" id="KW-0175">Coiled coil</keyword>
<feature type="region of interest" description="Disordered" evidence="2">
    <location>
        <begin position="24"/>
        <end position="73"/>
    </location>
</feature>
<evidence type="ECO:0000256" key="2">
    <source>
        <dbReference type="SAM" id="MobiDB-lite"/>
    </source>
</evidence>
<evidence type="ECO:0000313" key="4">
    <source>
        <dbReference type="RefSeq" id="XP_018122554.1"/>
    </source>
</evidence>
<dbReference type="GO" id="GO:0031122">
    <property type="term" value="P:cytoplasmic microtubule organization"/>
    <property type="evidence" value="ECO:0000318"/>
    <property type="project" value="GO_Central"/>
</dbReference>
<dbReference type="GO" id="GO:1905515">
    <property type="term" value="P:non-motile cilium assembly"/>
    <property type="evidence" value="ECO:0000318"/>
    <property type="project" value="GO_Central"/>
</dbReference>
<dbReference type="KEGG" id="xla:108718699"/>
<reference evidence="4" key="1">
    <citation type="submission" date="2025-08" db="UniProtKB">
        <authorList>
            <consortium name="RefSeq"/>
        </authorList>
    </citation>
    <scope>IDENTIFICATION</scope>
    <source>
        <strain evidence="4">J_2021</strain>
        <tissue evidence="4">Erythrocytes</tissue>
    </source>
</reference>
<dbReference type="PANTHER" id="PTHR31935:SF1">
    <property type="entry name" value="COILED-COIL DOMAIN-CONTAINING PROTEIN 13"/>
    <property type="match status" value="1"/>
</dbReference>
<dbReference type="Proteomes" id="UP000186698">
    <property type="component" value="Chromosome 6L"/>
</dbReference>
<protein>
    <submittedName>
        <fullName evidence="4">Coiled-coil domain-containing protein 13 isoform X1</fullName>
    </submittedName>
</protein>
<feature type="coiled-coil region" evidence="1">
    <location>
        <begin position="138"/>
        <end position="179"/>
    </location>
</feature>
<dbReference type="OrthoDB" id="10258312at2759"/>
<feature type="coiled-coil region" evidence="1">
    <location>
        <begin position="320"/>
        <end position="361"/>
    </location>
</feature>
<dbReference type="Xenbase" id="XB-GENE-6487735">
    <property type="gene designation" value="ccdc13.L"/>
</dbReference>
<dbReference type="OMA" id="VNINTMN"/>
<proteinExistence type="predicted"/>
<dbReference type="AlphaFoldDB" id="A0A1L8FV03"/>
<dbReference type="AGR" id="Xenbase:XB-GENE-6487735"/>
<feature type="coiled-coil region" evidence="1">
    <location>
        <begin position="74"/>
        <end position="104"/>
    </location>
</feature>
<dbReference type="Bgee" id="108718699">
    <property type="expression patterns" value="Expressed in testis and 10 other cell types or tissues"/>
</dbReference>
<name>A0A1L8FV03_XENLA</name>
<organism evidence="3 4">
    <name type="scientific">Xenopus laevis</name>
    <name type="common">African clawed frog</name>
    <dbReference type="NCBI Taxonomy" id="8355"/>
    <lineage>
        <taxon>Eukaryota</taxon>
        <taxon>Metazoa</taxon>
        <taxon>Chordata</taxon>
        <taxon>Craniata</taxon>
        <taxon>Vertebrata</taxon>
        <taxon>Euteleostomi</taxon>
        <taxon>Amphibia</taxon>
        <taxon>Batrachia</taxon>
        <taxon>Anura</taxon>
        <taxon>Pipoidea</taxon>
        <taxon>Pipidae</taxon>
        <taxon>Xenopodinae</taxon>
        <taxon>Xenopus</taxon>
        <taxon>Xenopus</taxon>
    </lineage>
</organism>
<gene>
    <name evidence="4 5" type="primary">ccdc13.L</name>
</gene>
<feature type="coiled-coil region" evidence="1">
    <location>
        <begin position="205"/>
        <end position="239"/>
    </location>
</feature>
<feature type="compositionally biased region" description="Polar residues" evidence="2">
    <location>
        <begin position="489"/>
        <end position="500"/>
    </location>
</feature>
<dbReference type="CTD" id="108718699"/>
<accession>A0A1L8FV03</accession>
<feature type="compositionally biased region" description="Basic and acidic residues" evidence="2">
    <location>
        <begin position="28"/>
        <end position="43"/>
    </location>
</feature>
<dbReference type="InterPro" id="IPR038929">
    <property type="entry name" value="CCDC13"/>
</dbReference>
<dbReference type="PaxDb" id="8355-A0A1L8FV03"/>
<dbReference type="RefSeq" id="XP_018122554.1">
    <property type="nucleotide sequence ID" value="XM_018267065.2"/>
</dbReference>
<evidence type="ECO:0000313" key="5">
    <source>
        <dbReference type="Xenbase" id="XB-GENE-6487735"/>
    </source>
</evidence>
<feature type="region of interest" description="Disordered" evidence="2">
    <location>
        <begin position="479"/>
        <end position="501"/>
    </location>
</feature>
<evidence type="ECO:0000256" key="1">
    <source>
        <dbReference type="SAM" id="Coils"/>
    </source>
</evidence>